<dbReference type="Proteomes" id="UP000296049">
    <property type="component" value="Unassembled WGS sequence"/>
</dbReference>
<name>R0LW46_ANAPL</name>
<dbReference type="EMBL" id="KB742764">
    <property type="protein sequence ID" value="EOB04708.1"/>
    <property type="molecule type" value="Genomic_DNA"/>
</dbReference>
<reference evidence="3" key="1">
    <citation type="journal article" date="2013" name="Nat. Genet.">
        <title>The duck genome and transcriptome provide insight into an avian influenza virus reservoir species.</title>
        <authorList>
            <person name="Huang Y."/>
            <person name="Li Y."/>
            <person name="Burt D.W."/>
            <person name="Chen H."/>
            <person name="Zhang Y."/>
            <person name="Qian W."/>
            <person name="Kim H."/>
            <person name="Gan S."/>
            <person name="Zhao Y."/>
            <person name="Li J."/>
            <person name="Yi K."/>
            <person name="Feng H."/>
            <person name="Zhu P."/>
            <person name="Li B."/>
            <person name="Liu Q."/>
            <person name="Fairley S."/>
            <person name="Magor K.E."/>
            <person name="Du Z."/>
            <person name="Hu X."/>
            <person name="Goodman L."/>
            <person name="Tafer H."/>
            <person name="Vignal A."/>
            <person name="Lee T."/>
            <person name="Kim K.W."/>
            <person name="Sheng Z."/>
            <person name="An Y."/>
            <person name="Searle S."/>
            <person name="Herrero J."/>
            <person name="Groenen M.A."/>
            <person name="Crooijmans R.P."/>
            <person name="Faraut T."/>
            <person name="Cai Q."/>
            <person name="Webster R.G."/>
            <person name="Aldridge J.R."/>
            <person name="Warren W.C."/>
            <person name="Bartschat S."/>
            <person name="Kehr S."/>
            <person name="Marz M."/>
            <person name="Stadler P.F."/>
            <person name="Smith J."/>
            <person name="Kraus R.H."/>
            <person name="Zhao Y."/>
            <person name="Ren L."/>
            <person name="Fei J."/>
            <person name="Morisson M."/>
            <person name="Kaiser P."/>
            <person name="Griffin D.K."/>
            <person name="Rao M."/>
            <person name="Pitel F."/>
            <person name="Wang J."/>
            <person name="Li N."/>
        </authorList>
    </citation>
    <scope>NUCLEOTIDE SEQUENCE [LARGE SCALE GENOMIC DNA]</scope>
</reference>
<evidence type="ECO:0000313" key="2">
    <source>
        <dbReference type="EMBL" id="EOB04708.1"/>
    </source>
</evidence>
<proteinExistence type="predicted"/>
<sequence>MKEEQHSKKQHVHANETGTYHRDASGQGGERRMIFDTLYHIDVLLPFAVQQGQCDGNELNFETVLSVYLSLIQMMTVKYNSGRNVQFRVSMFLPSNKNVIKQMTANPLHHRGSSFRVNKHKKRLYFILVILWEMSS</sequence>
<accession>R0LW46</accession>
<evidence type="ECO:0000256" key="1">
    <source>
        <dbReference type="SAM" id="MobiDB-lite"/>
    </source>
</evidence>
<evidence type="ECO:0000313" key="3">
    <source>
        <dbReference type="Proteomes" id="UP000296049"/>
    </source>
</evidence>
<gene>
    <name evidence="2" type="ORF">Anapl_05014</name>
</gene>
<keyword evidence="3" id="KW-1185">Reference proteome</keyword>
<dbReference type="AlphaFoldDB" id="R0LW46"/>
<organism evidence="2 3">
    <name type="scientific">Anas platyrhynchos</name>
    <name type="common">Mallard</name>
    <name type="synonym">Anas boschas</name>
    <dbReference type="NCBI Taxonomy" id="8839"/>
    <lineage>
        <taxon>Eukaryota</taxon>
        <taxon>Metazoa</taxon>
        <taxon>Chordata</taxon>
        <taxon>Craniata</taxon>
        <taxon>Vertebrata</taxon>
        <taxon>Euteleostomi</taxon>
        <taxon>Archelosauria</taxon>
        <taxon>Archosauria</taxon>
        <taxon>Dinosauria</taxon>
        <taxon>Saurischia</taxon>
        <taxon>Theropoda</taxon>
        <taxon>Coelurosauria</taxon>
        <taxon>Aves</taxon>
        <taxon>Neognathae</taxon>
        <taxon>Galloanserae</taxon>
        <taxon>Anseriformes</taxon>
        <taxon>Anatidae</taxon>
        <taxon>Anatinae</taxon>
        <taxon>Anas</taxon>
    </lineage>
</organism>
<protein>
    <submittedName>
        <fullName evidence="2">Uncharacterized protein</fullName>
    </submittedName>
</protein>
<feature type="region of interest" description="Disordered" evidence="1">
    <location>
        <begin position="1"/>
        <end position="27"/>
    </location>
</feature>